<name>A0A379F035_PROMI</name>
<feature type="transmembrane region" description="Helical" evidence="1">
    <location>
        <begin position="7"/>
        <end position="27"/>
    </location>
</feature>
<dbReference type="AlphaFoldDB" id="A0A379F035"/>
<accession>A0A379F035</accession>
<reference evidence="2 3" key="1">
    <citation type="submission" date="2018-06" db="EMBL/GenBank/DDBJ databases">
        <authorList>
            <consortium name="Pathogen Informatics"/>
            <person name="Doyle S."/>
        </authorList>
    </citation>
    <scope>NUCLEOTIDE SEQUENCE [LARGE SCALE GENOMIC DNA]</scope>
    <source>
        <strain evidence="2 3">NCTC11938</strain>
    </source>
</reference>
<keyword evidence="1" id="KW-0812">Transmembrane</keyword>
<keyword evidence="1" id="KW-1133">Transmembrane helix</keyword>
<evidence type="ECO:0000313" key="3">
    <source>
        <dbReference type="Proteomes" id="UP000254191"/>
    </source>
</evidence>
<dbReference type="Proteomes" id="UP000254191">
    <property type="component" value="Unassembled WGS sequence"/>
</dbReference>
<protein>
    <submittedName>
        <fullName evidence="2">Uncharacterized protein</fullName>
    </submittedName>
</protein>
<keyword evidence="1" id="KW-0472">Membrane</keyword>
<evidence type="ECO:0000256" key="1">
    <source>
        <dbReference type="SAM" id="Phobius"/>
    </source>
</evidence>
<dbReference type="EMBL" id="UGTS01000001">
    <property type="protein sequence ID" value="SUC12006.1"/>
    <property type="molecule type" value="Genomic_DNA"/>
</dbReference>
<proteinExistence type="predicted"/>
<organism evidence="2 3">
    <name type="scientific">Proteus mirabilis</name>
    <dbReference type="NCBI Taxonomy" id="584"/>
    <lineage>
        <taxon>Bacteria</taxon>
        <taxon>Pseudomonadati</taxon>
        <taxon>Pseudomonadota</taxon>
        <taxon>Gammaproteobacteria</taxon>
        <taxon>Enterobacterales</taxon>
        <taxon>Morganellaceae</taxon>
        <taxon>Proteus</taxon>
    </lineage>
</organism>
<sequence>MTQSLREYCYSSIFIIIISGLLVWLFGRTLFMSVQVGGSLDYGHC</sequence>
<evidence type="ECO:0000313" key="2">
    <source>
        <dbReference type="EMBL" id="SUC12006.1"/>
    </source>
</evidence>
<gene>
    <name evidence="2" type="ORF">NCTC11938_00213</name>
</gene>